<evidence type="ECO:0000313" key="1">
    <source>
        <dbReference type="EMBL" id="CPR16855.1"/>
    </source>
</evidence>
<proteinExistence type="predicted"/>
<accession>A0A0G4JVV8</accession>
<organism evidence="1 2">
    <name type="scientific">Brenneria goodwinii</name>
    <dbReference type="NCBI Taxonomy" id="1109412"/>
    <lineage>
        <taxon>Bacteria</taxon>
        <taxon>Pseudomonadati</taxon>
        <taxon>Pseudomonadota</taxon>
        <taxon>Gammaproteobacteria</taxon>
        <taxon>Enterobacterales</taxon>
        <taxon>Pectobacteriaceae</taxon>
        <taxon>Brenneria</taxon>
    </lineage>
</organism>
<evidence type="ECO:0000313" key="2">
    <source>
        <dbReference type="Proteomes" id="UP000044377"/>
    </source>
</evidence>
<dbReference type="Proteomes" id="UP000044377">
    <property type="component" value="Unassembled WGS sequence"/>
</dbReference>
<reference evidence="2" key="1">
    <citation type="submission" date="2015-01" db="EMBL/GenBank/DDBJ databases">
        <authorList>
            <person name="Paterson Steve"/>
        </authorList>
    </citation>
    <scope>NUCLEOTIDE SEQUENCE [LARGE SCALE GENOMIC DNA]</scope>
    <source>
        <strain evidence="2">OBR1</strain>
    </source>
</reference>
<gene>
    <name evidence="1" type="ORF">BN1221_02313</name>
</gene>
<sequence length="37" mass="4446">MNFLYIFYHENYRGLVGLITRSFGTDLKRAANYQVHH</sequence>
<dbReference type="EMBL" id="CGIG01000001">
    <property type="protein sequence ID" value="CPR16855.1"/>
    <property type="molecule type" value="Genomic_DNA"/>
</dbReference>
<name>A0A0G4JVV8_9GAMM</name>
<keyword evidence="2" id="KW-1185">Reference proteome</keyword>
<dbReference type="STRING" id="1109412.BN1221_02313"/>
<protein>
    <submittedName>
        <fullName evidence="1">Uncharacterized protein</fullName>
    </submittedName>
</protein>
<dbReference type="AlphaFoldDB" id="A0A0G4JVV8"/>